<dbReference type="Pfam" id="PF23663">
    <property type="entry name" value="Znf_SCAND3"/>
    <property type="match status" value="1"/>
</dbReference>
<dbReference type="InterPro" id="IPR001584">
    <property type="entry name" value="Integrase_cat-core"/>
</dbReference>
<dbReference type="SUPFAM" id="SSF53098">
    <property type="entry name" value="Ribonuclease H-like"/>
    <property type="match status" value="1"/>
</dbReference>
<evidence type="ECO:0000259" key="1">
    <source>
        <dbReference type="PROSITE" id="PS50994"/>
    </source>
</evidence>
<reference evidence="2" key="1">
    <citation type="submission" date="2022-03" db="EMBL/GenBank/DDBJ databases">
        <authorList>
            <person name="Tunstrom K."/>
        </authorList>
    </citation>
    <scope>NUCLEOTIDE SEQUENCE</scope>
</reference>
<dbReference type="SUPFAM" id="SSF57903">
    <property type="entry name" value="FYVE/PHD zinc finger"/>
    <property type="match status" value="1"/>
</dbReference>
<evidence type="ECO:0000313" key="3">
    <source>
        <dbReference type="Proteomes" id="UP001153954"/>
    </source>
</evidence>
<proteinExistence type="predicted"/>
<dbReference type="InterPro" id="IPR011011">
    <property type="entry name" value="Znf_FYVE_PHD"/>
</dbReference>
<protein>
    <recommendedName>
        <fullName evidence="1">Integrase catalytic domain-containing protein</fullName>
    </recommendedName>
</protein>
<organism evidence="2 3">
    <name type="scientific">Euphydryas editha</name>
    <name type="common">Edith's checkerspot</name>
    <dbReference type="NCBI Taxonomy" id="104508"/>
    <lineage>
        <taxon>Eukaryota</taxon>
        <taxon>Metazoa</taxon>
        <taxon>Ecdysozoa</taxon>
        <taxon>Arthropoda</taxon>
        <taxon>Hexapoda</taxon>
        <taxon>Insecta</taxon>
        <taxon>Pterygota</taxon>
        <taxon>Neoptera</taxon>
        <taxon>Endopterygota</taxon>
        <taxon>Lepidoptera</taxon>
        <taxon>Glossata</taxon>
        <taxon>Ditrysia</taxon>
        <taxon>Papilionoidea</taxon>
        <taxon>Nymphalidae</taxon>
        <taxon>Nymphalinae</taxon>
        <taxon>Euphydryas</taxon>
    </lineage>
</organism>
<gene>
    <name evidence="2" type="ORF">EEDITHA_LOCUS13119</name>
</gene>
<dbReference type="PROSITE" id="PS50994">
    <property type="entry name" value="INTEGRASE"/>
    <property type="match status" value="1"/>
</dbReference>
<dbReference type="GO" id="GO:0003676">
    <property type="term" value="F:nucleic acid binding"/>
    <property type="evidence" value="ECO:0007669"/>
    <property type="project" value="InterPro"/>
</dbReference>
<dbReference type="InterPro" id="IPR036397">
    <property type="entry name" value="RNaseH_sf"/>
</dbReference>
<accession>A0AAU9UM93</accession>
<dbReference type="EMBL" id="CAKOGL010000018">
    <property type="protein sequence ID" value="CAH2097955.1"/>
    <property type="molecule type" value="Genomic_DNA"/>
</dbReference>
<dbReference type="PANTHER" id="PTHR37984">
    <property type="entry name" value="PROTEIN CBG26694"/>
    <property type="match status" value="1"/>
</dbReference>
<dbReference type="InterPro" id="IPR012337">
    <property type="entry name" value="RNaseH-like_sf"/>
</dbReference>
<dbReference type="GO" id="GO:0015074">
    <property type="term" value="P:DNA integration"/>
    <property type="evidence" value="ECO:0007669"/>
    <property type="project" value="InterPro"/>
</dbReference>
<comment type="caution">
    <text evidence="2">The sequence shown here is derived from an EMBL/GenBank/DDBJ whole genome shotgun (WGS) entry which is preliminary data.</text>
</comment>
<dbReference type="InterPro" id="IPR057560">
    <property type="entry name" value="Znf_SCAND3"/>
</dbReference>
<feature type="domain" description="Integrase catalytic" evidence="1">
    <location>
        <begin position="159"/>
        <end position="327"/>
    </location>
</feature>
<dbReference type="AlphaFoldDB" id="A0AAU9UM93"/>
<dbReference type="PANTHER" id="PTHR37984:SF5">
    <property type="entry name" value="PROTEIN NYNRIN-LIKE"/>
    <property type="match status" value="1"/>
</dbReference>
<keyword evidence="3" id="KW-1185">Reference proteome</keyword>
<dbReference type="InterPro" id="IPR050951">
    <property type="entry name" value="Retrovirus_Pol_polyprotein"/>
</dbReference>
<name>A0AAU9UM93_EUPED</name>
<sequence length="447" mass="51514">METVIEQKYESLIDNNHIFVDQQQFTIELQKYYSALSKNSKKTEWTEEKIKNVIKLIDDYNIAKLRKKRPTDKQYHHAKKYDIFNVGSEKILIMNRKSQSDSVIQIIPSSEYYYRILDAHIATGHGRRDKIVHALKNKYVVPIFAITIFLRLCKICLSKKSLPKSGTAGKSMISDEINSRGYIDLVDFQSAPDGDYKWLLQYQDHLTKFCFLRPLRSKEVRDVALEILKIFLEVGYPDILLSDNGREFTASVLKEIISLWPSCKTINGIPKNTENSNQVLKNMIWAWMKDNNSTKWSMGCYFVQYQMNSSYNSSIARTPFKALFGNDPRSGPSFTNSSENINYKLETEEFAEEVLEDTNDNNHVSLVENRNIIPVEITCHICNQEASEAQACVTCKRNAHAICGTLRNDEHYGSQFVCYTCINSTVVKQETTELYSNLKRAAEEIIS</sequence>
<dbReference type="Gene3D" id="3.30.420.10">
    <property type="entry name" value="Ribonuclease H-like superfamily/Ribonuclease H"/>
    <property type="match status" value="1"/>
</dbReference>
<evidence type="ECO:0000313" key="2">
    <source>
        <dbReference type="EMBL" id="CAH2097955.1"/>
    </source>
</evidence>
<dbReference type="Proteomes" id="UP001153954">
    <property type="component" value="Unassembled WGS sequence"/>
</dbReference>